<dbReference type="PATRIC" id="fig|1246626.3.peg.1188"/>
<dbReference type="Pfam" id="PF00300">
    <property type="entry name" value="His_Phos_1"/>
    <property type="match status" value="1"/>
</dbReference>
<dbReference type="CDD" id="cd07067">
    <property type="entry name" value="HP_PGM_like"/>
    <property type="match status" value="1"/>
</dbReference>
<dbReference type="GO" id="GO:0043456">
    <property type="term" value="P:regulation of pentose-phosphate shunt"/>
    <property type="evidence" value="ECO:0007669"/>
    <property type="project" value="TreeGrafter"/>
</dbReference>
<dbReference type="OrthoDB" id="9782128at2"/>
<dbReference type="InterPro" id="IPR013078">
    <property type="entry name" value="His_Pase_superF_clade-1"/>
</dbReference>
<gene>
    <name evidence="4" type="ORF">BleG1_1184</name>
</gene>
<sequence>MKLYFIRHGESEGNKQGKIQGTMNFPLSKLGERQAEAVAEFTRSIPVDQIYTSDLTRALHTAQAITQKLTQPLKETTLLREVHLGSIQGKTREDIYTEYPHLKGKPLVGADIEGAETTDDLSERCEQLFSLLKEKHTNDESVVLVSHGGFISMVLTYLIVGKQWGGANRPFVIGNTSVSLVEWDLESNRFYIDYTNRTAHLEAVKADHQARKGIL</sequence>
<dbReference type="HOGENOM" id="CLU_033323_9_2_9"/>
<proteinExistence type="predicted"/>
<dbReference type="STRING" id="1246626.BleG1_1184"/>
<evidence type="ECO:0000313" key="4">
    <source>
        <dbReference type="EMBL" id="AIC93787.1"/>
    </source>
</evidence>
<evidence type="ECO:0000256" key="1">
    <source>
        <dbReference type="ARBA" id="ARBA00022801"/>
    </source>
</evidence>
<dbReference type="InterPro" id="IPR051695">
    <property type="entry name" value="Phosphoglycerate_Mutase"/>
</dbReference>
<reference evidence="4 5" key="1">
    <citation type="journal article" date="2014" name="Gene">
        <title>A comparative genomic analysis of the alkalitolerant soil bacterium Bacillus lehensis G1.</title>
        <authorList>
            <person name="Noor Y.M."/>
            <person name="Samsulrizal N.H."/>
            <person name="Jema'on N.A."/>
            <person name="Low K.O."/>
            <person name="Ramli A.N."/>
            <person name="Alias N.I."/>
            <person name="Damis S.I."/>
            <person name="Fuzi S.F."/>
            <person name="Isa M.N."/>
            <person name="Murad A.M."/>
            <person name="Raih M.F."/>
            <person name="Bakar F.D."/>
            <person name="Najimudin N."/>
            <person name="Mahadi N.M."/>
            <person name="Illias R.M."/>
        </authorList>
    </citation>
    <scope>NUCLEOTIDE SEQUENCE [LARGE SCALE GENOMIC DNA]</scope>
    <source>
        <strain evidence="4 5">G1</strain>
    </source>
</reference>
<evidence type="ECO:0000313" key="5">
    <source>
        <dbReference type="Proteomes" id="UP000027142"/>
    </source>
</evidence>
<evidence type="ECO:0000256" key="3">
    <source>
        <dbReference type="PIRSR" id="PIRSR613078-2"/>
    </source>
</evidence>
<dbReference type="Gene3D" id="3.40.50.1240">
    <property type="entry name" value="Phosphoglycerate mutase-like"/>
    <property type="match status" value="1"/>
</dbReference>
<keyword evidence="1" id="KW-0378">Hydrolase</keyword>
<dbReference type="SMART" id="SM00855">
    <property type="entry name" value="PGAM"/>
    <property type="match status" value="1"/>
</dbReference>
<protein>
    <submittedName>
        <fullName evidence="4">Phosphoglycerate mutase</fullName>
    </submittedName>
</protein>
<dbReference type="PANTHER" id="PTHR46517">
    <property type="entry name" value="FRUCTOSE-2,6-BISPHOSPHATASE TIGAR"/>
    <property type="match status" value="1"/>
</dbReference>
<dbReference type="RefSeq" id="WP_038478316.1">
    <property type="nucleotide sequence ID" value="NZ_CP003923.1"/>
</dbReference>
<feature type="active site" description="Tele-phosphohistidine intermediate" evidence="2">
    <location>
        <position position="8"/>
    </location>
</feature>
<dbReference type="eggNOG" id="COG0406">
    <property type="taxonomic scope" value="Bacteria"/>
</dbReference>
<feature type="binding site" evidence="3">
    <location>
        <position position="57"/>
    </location>
    <ligand>
        <name>substrate</name>
    </ligand>
</feature>
<dbReference type="AlphaFoldDB" id="A0A060LUI2"/>
<dbReference type="KEGG" id="ble:BleG1_1184"/>
<dbReference type="Proteomes" id="UP000027142">
    <property type="component" value="Chromosome"/>
</dbReference>
<dbReference type="GO" id="GO:0004331">
    <property type="term" value="F:fructose-2,6-bisphosphate 2-phosphatase activity"/>
    <property type="evidence" value="ECO:0007669"/>
    <property type="project" value="TreeGrafter"/>
</dbReference>
<dbReference type="GO" id="GO:0045820">
    <property type="term" value="P:negative regulation of glycolytic process"/>
    <property type="evidence" value="ECO:0007669"/>
    <property type="project" value="TreeGrafter"/>
</dbReference>
<organism evidence="4 5">
    <name type="scientific">Shouchella lehensis G1</name>
    <dbReference type="NCBI Taxonomy" id="1246626"/>
    <lineage>
        <taxon>Bacteria</taxon>
        <taxon>Bacillati</taxon>
        <taxon>Bacillota</taxon>
        <taxon>Bacilli</taxon>
        <taxon>Bacillales</taxon>
        <taxon>Bacillaceae</taxon>
        <taxon>Shouchella</taxon>
    </lineage>
</organism>
<dbReference type="GO" id="GO:0005829">
    <property type="term" value="C:cytosol"/>
    <property type="evidence" value="ECO:0007669"/>
    <property type="project" value="TreeGrafter"/>
</dbReference>
<name>A0A060LUI2_9BACI</name>
<dbReference type="PANTHER" id="PTHR46517:SF1">
    <property type="entry name" value="FRUCTOSE-2,6-BISPHOSPHATASE TIGAR"/>
    <property type="match status" value="1"/>
</dbReference>
<dbReference type="InterPro" id="IPR029033">
    <property type="entry name" value="His_PPase_superfam"/>
</dbReference>
<dbReference type="EMBL" id="CP003923">
    <property type="protein sequence ID" value="AIC93787.1"/>
    <property type="molecule type" value="Genomic_DNA"/>
</dbReference>
<feature type="active site" description="Proton donor/acceptor" evidence="2">
    <location>
        <position position="81"/>
    </location>
</feature>
<keyword evidence="5" id="KW-1185">Reference proteome</keyword>
<feature type="binding site" evidence="3">
    <location>
        <begin position="7"/>
        <end position="14"/>
    </location>
    <ligand>
        <name>substrate</name>
    </ligand>
</feature>
<dbReference type="SUPFAM" id="SSF53254">
    <property type="entry name" value="Phosphoglycerate mutase-like"/>
    <property type="match status" value="1"/>
</dbReference>
<evidence type="ECO:0000256" key="2">
    <source>
        <dbReference type="PIRSR" id="PIRSR613078-1"/>
    </source>
</evidence>
<accession>A0A060LUI2</accession>